<dbReference type="Proteomes" id="UP000029391">
    <property type="component" value="Unassembled WGS sequence"/>
</dbReference>
<dbReference type="InterPro" id="IPR001466">
    <property type="entry name" value="Beta-lactam-related"/>
</dbReference>
<dbReference type="OrthoDB" id="2851198at2"/>
<organism evidence="3 4">
    <name type="scientific">Arenimonas composti TR7-09 = DSM 18010</name>
    <dbReference type="NCBI Taxonomy" id="1121013"/>
    <lineage>
        <taxon>Bacteria</taxon>
        <taxon>Pseudomonadati</taxon>
        <taxon>Pseudomonadota</taxon>
        <taxon>Gammaproteobacteria</taxon>
        <taxon>Lysobacterales</taxon>
        <taxon>Lysobacteraceae</taxon>
        <taxon>Arenimonas</taxon>
    </lineage>
</organism>
<evidence type="ECO:0000313" key="4">
    <source>
        <dbReference type="Proteomes" id="UP000029391"/>
    </source>
</evidence>
<keyword evidence="4" id="KW-1185">Reference proteome</keyword>
<dbReference type="SUPFAM" id="SSF56601">
    <property type="entry name" value="beta-lactamase/transpeptidase-like"/>
    <property type="match status" value="1"/>
</dbReference>
<dbReference type="InterPro" id="IPR050491">
    <property type="entry name" value="AmpC-like"/>
</dbReference>
<dbReference type="Gene3D" id="3.40.710.10">
    <property type="entry name" value="DD-peptidase/beta-lactamase superfamily"/>
    <property type="match status" value="1"/>
</dbReference>
<dbReference type="PANTHER" id="PTHR46825:SF8">
    <property type="entry name" value="BETA-LACTAMASE-RELATED"/>
    <property type="match status" value="1"/>
</dbReference>
<dbReference type="EMBL" id="AWXU01000049">
    <property type="protein sequence ID" value="KFN48720.1"/>
    <property type="molecule type" value="Genomic_DNA"/>
</dbReference>
<evidence type="ECO:0000256" key="1">
    <source>
        <dbReference type="SAM" id="SignalP"/>
    </source>
</evidence>
<keyword evidence="1" id="KW-0732">Signal</keyword>
<feature type="domain" description="Beta-lactamase-related" evidence="2">
    <location>
        <begin position="28"/>
        <end position="362"/>
    </location>
</feature>
<dbReference type="InterPro" id="IPR012338">
    <property type="entry name" value="Beta-lactam/transpept-like"/>
</dbReference>
<reference evidence="3 4" key="1">
    <citation type="submission" date="2013-09" db="EMBL/GenBank/DDBJ databases">
        <title>Genome sequencing of Arenimonas composti.</title>
        <authorList>
            <person name="Chen F."/>
            <person name="Wang G."/>
        </authorList>
    </citation>
    <scope>NUCLEOTIDE SEQUENCE [LARGE SCALE GENOMIC DNA]</scope>
    <source>
        <strain evidence="3 4">TR7-09</strain>
    </source>
</reference>
<name>A0A091BWJ8_9GAMM</name>
<dbReference type="Pfam" id="PF00144">
    <property type="entry name" value="Beta-lactamase"/>
    <property type="match status" value="1"/>
</dbReference>
<sequence>MSLRLLVFVLSLAAGTQATAQAPDFGGVDALAERAVADGSTPSLVVAVARDGEVLYARGFGFADVEAGTPATPDTAFPLASLTKPLTATAVMAVVQRKGLDLDTPVMANMPEHAHAPVFVFRDAAGHARDVSLRQLLGHTAGLATYARIHYGDARPGPPLMAQFARYGTLVATPGRVAEYANLGYGLLGEFVAIHARRDFADAMAAEVFAPLAMTNSFIGEPEPGRDAAVRYGSDGARLPPLHNDTPGAGNGWASARDLLRFADFHLRGGEGPRLDRATVARMQQVADPGAFQHVYGDAAYGLGWYLRRTGDGRREVWHEGGMPGASSLLRLDPEHGIAIVVLANRSDVNALTQALADAALVALLPAAQAEALVPVAAYAPFTGQDGFPGRWRGEVHVDGRALPASLELRADGSGALALPGADGEDFTAEFGAMVNGDIFIAALPGRLPARDLAAGETPLLLLKLVRSGDRLDGAVVAYASPARLDHLLPFAIVLRRDD</sequence>
<proteinExistence type="predicted"/>
<dbReference type="AlphaFoldDB" id="A0A091BWJ8"/>
<protein>
    <recommendedName>
        <fullName evidence="2">Beta-lactamase-related domain-containing protein</fullName>
    </recommendedName>
</protein>
<accession>A0A091BWJ8</accession>
<gene>
    <name evidence="3" type="ORF">P873_13770</name>
</gene>
<evidence type="ECO:0000259" key="2">
    <source>
        <dbReference type="Pfam" id="PF00144"/>
    </source>
</evidence>
<comment type="caution">
    <text evidence="3">The sequence shown here is derived from an EMBL/GenBank/DDBJ whole genome shotgun (WGS) entry which is preliminary data.</text>
</comment>
<dbReference type="PANTHER" id="PTHR46825">
    <property type="entry name" value="D-ALANYL-D-ALANINE-CARBOXYPEPTIDASE/ENDOPEPTIDASE AMPH"/>
    <property type="match status" value="1"/>
</dbReference>
<dbReference type="STRING" id="1121013.GCA_000426365_02694"/>
<dbReference type="eggNOG" id="COG1680">
    <property type="taxonomic scope" value="Bacteria"/>
</dbReference>
<feature type="chain" id="PRO_5001870309" description="Beta-lactamase-related domain-containing protein" evidence="1">
    <location>
        <begin position="21"/>
        <end position="499"/>
    </location>
</feature>
<feature type="signal peptide" evidence="1">
    <location>
        <begin position="1"/>
        <end position="20"/>
    </location>
</feature>
<evidence type="ECO:0000313" key="3">
    <source>
        <dbReference type="EMBL" id="KFN48720.1"/>
    </source>
</evidence>
<dbReference type="RefSeq" id="WP_026817580.1">
    <property type="nucleotide sequence ID" value="NZ_AUFF01000012.1"/>
</dbReference>